<protein>
    <submittedName>
        <fullName evidence="1">Uncharacterized protein</fullName>
    </submittedName>
</protein>
<proteinExistence type="predicted"/>
<reference evidence="1" key="1">
    <citation type="journal article" date="2014" name="Front. Microbiol.">
        <title>High frequency of phylogenetically diverse reductive dehalogenase-homologous genes in deep subseafloor sedimentary metagenomes.</title>
        <authorList>
            <person name="Kawai M."/>
            <person name="Futagami T."/>
            <person name="Toyoda A."/>
            <person name="Takaki Y."/>
            <person name="Nishi S."/>
            <person name="Hori S."/>
            <person name="Arai W."/>
            <person name="Tsubouchi T."/>
            <person name="Morono Y."/>
            <person name="Uchiyama I."/>
            <person name="Ito T."/>
            <person name="Fujiyama A."/>
            <person name="Inagaki F."/>
            <person name="Takami H."/>
        </authorList>
    </citation>
    <scope>NUCLEOTIDE SEQUENCE</scope>
    <source>
        <strain evidence="1">Expedition CK06-06</strain>
    </source>
</reference>
<dbReference type="InterPro" id="IPR054333">
    <property type="entry name" value="REase-ARP-assoc"/>
</dbReference>
<dbReference type="AlphaFoldDB" id="X1P0Y5"/>
<organism evidence="1">
    <name type="scientific">marine sediment metagenome</name>
    <dbReference type="NCBI Taxonomy" id="412755"/>
    <lineage>
        <taxon>unclassified sequences</taxon>
        <taxon>metagenomes</taxon>
        <taxon>ecological metagenomes</taxon>
    </lineage>
</organism>
<feature type="non-terminal residue" evidence="1">
    <location>
        <position position="1"/>
    </location>
</feature>
<sequence length="90" mass="10589">SKISFHKYFHHLNSSQALCINLFFPLIVEEKLDVILELLEIPKNTITNACFEKESDIEIVAGTDRKTNFDFYLQLANDRPKTSFCKYIMW</sequence>
<gene>
    <name evidence="1" type="ORF">S06H3_64026</name>
</gene>
<accession>X1P0Y5</accession>
<dbReference type="Pfam" id="PF22558">
    <property type="entry name" value="REase-ARP"/>
    <property type="match status" value="1"/>
</dbReference>
<comment type="caution">
    <text evidence="1">The sequence shown here is derived from an EMBL/GenBank/DDBJ whole genome shotgun (WGS) entry which is preliminary data.</text>
</comment>
<name>X1P0Y5_9ZZZZ</name>
<evidence type="ECO:0000313" key="1">
    <source>
        <dbReference type="EMBL" id="GAI49533.1"/>
    </source>
</evidence>
<dbReference type="EMBL" id="BARV01042634">
    <property type="protein sequence ID" value="GAI49533.1"/>
    <property type="molecule type" value="Genomic_DNA"/>
</dbReference>